<dbReference type="Gene3D" id="3.40.390.10">
    <property type="entry name" value="Collagenase (Catalytic Domain)"/>
    <property type="match status" value="1"/>
</dbReference>
<comment type="similarity">
    <text evidence="2">Belongs to the peptidase M13 family.</text>
</comment>
<dbReference type="PANTHER" id="PTHR11733">
    <property type="entry name" value="ZINC METALLOPROTEASE FAMILY M13 NEPRILYSIN-RELATED"/>
    <property type="match status" value="1"/>
</dbReference>
<dbReference type="PRINTS" id="PR00786">
    <property type="entry name" value="NEPRILYSIN"/>
</dbReference>
<feature type="compositionally biased region" description="Polar residues" evidence="8">
    <location>
        <begin position="278"/>
        <end position="289"/>
    </location>
</feature>
<organism evidence="11 12">
    <name type="scientific">Gigaspora margarita</name>
    <dbReference type="NCBI Taxonomy" id="4874"/>
    <lineage>
        <taxon>Eukaryota</taxon>
        <taxon>Fungi</taxon>
        <taxon>Fungi incertae sedis</taxon>
        <taxon>Mucoromycota</taxon>
        <taxon>Glomeromycotina</taxon>
        <taxon>Glomeromycetes</taxon>
        <taxon>Diversisporales</taxon>
        <taxon>Gigasporaceae</taxon>
        <taxon>Gigaspora</taxon>
    </lineage>
</organism>
<keyword evidence="4" id="KW-0479">Metal-binding</keyword>
<evidence type="ECO:0000313" key="11">
    <source>
        <dbReference type="EMBL" id="CAG8723718.1"/>
    </source>
</evidence>
<dbReference type="Proteomes" id="UP000789901">
    <property type="component" value="Unassembled WGS sequence"/>
</dbReference>
<protein>
    <submittedName>
        <fullName evidence="11">28044_t:CDS:1</fullName>
    </submittedName>
</protein>
<feature type="compositionally biased region" description="Basic and acidic residues" evidence="8">
    <location>
        <begin position="297"/>
        <end position="306"/>
    </location>
</feature>
<evidence type="ECO:0000256" key="8">
    <source>
        <dbReference type="SAM" id="MobiDB-lite"/>
    </source>
</evidence>
<sequence length="1050" mass="120885">MEASFLQECISQGGYIVSIQPNSYKIRVRMPDGTEKDIPNVSFPIETKYIPQDALESIQETASETSEEELPEAVEWKKSKFLRSMQSGGVITEYHKNKRGNYTVHVRLPSNQIEIYSNISSDYFNQFKTDEAKETLPKLNRESHRNDSFEKIMKKGGRIEDCIKFQSDSVYVLMPEGNIEQFGNISQELIDKYKDRINLQPELARDKTMDHTHRKGDKFLTCMDQPQTTIIDIRPHPFYSVHVKTPDNTTSRSNIEETEPLLTDSRTPNDPDDEETLRGSSNFGGTSSEPPQPRVPRTREAPRDHTNFLPLRHGKFSRLETMLAFTCLLLLILMSIFAGLYANMDQTVDPCEDFFQYSCGGWLKKHIIPDDKGRYGYFDILYEENQDDDFPSIQTIQAAGLPSPSLSIDKKNFYNLQSFYQSCMDEDRISRLGGAPLVQLLDRLFKNFPVEDRFSLFNNFGYQIDNLQQTAPLNLLNLTNTLSNLSTIDVYPLLGFYVTADSKKPNENALYLSQSGLVLPSKEYYEEEHIMVTYKSVMAELLGRALDNRSNFIIEMGYSTSNNVMDDIYEYTIERVWFKGWEEIADEIIEFEKALAKISLSPEEFNDPEATYNKHNIKSLEKLSPTFLWSHYIRSLLPPTVPNLPSKIILTSNKYFEDLSTLVRKTQPSILQAYFAWQVIARHANSLDENFQAPLRRLKAKLKGVDENVKPKRWEVCLNSVDETLGFMAGRYYVLKAFGGRSKDMASEMIDAIKDAFVNRLPELKWLDAETRKKAIEKVDAIIQKIGYPIKSPNTTDPRDLQSYYRNIKFDENNYFNNLLSSYLSGSEKQWKELGQPVDLYSWYMSPQTVNAYYNPTANEIVFPAAPEYINYGAIGMVIGHELTHGFDDNGRQFDASGRLIQWWTNETIKNFKEKAECFVKQYSTYTVNDTNGDPVNLNGRLTLGENLADNGGIRESYDAWYTRFKNDVEGEYNNYLLPGFGNLTRDQLFFISYGHSWCSKTRPETAVERVRTDPHSPPYWRVNGVLRNSEKFAEIFKCKVGSKMNPAEK</sequence>
<comment type="caution">
    <text evidence="11">The sequence shown here is derived from an EMBL/GenBank/DDBJ whole genome shotgun (WGS) entry which is preliminary data.</text>
</comment>
<name>A0ABN7V2X2_GIGMA</name>
<feature type="region of interest" description="Disordered" evidence="8">
    <location>
        <begin position="242"/>
        <end position="307"/>
    </location>
</feature>
<dbReference type="InterPro" id="IPR008753">
    <property type="entry name" value="Peptidase_M13_N"/>
</dbReference>
<feature type="domain" description="Peptidase M13 C-terminal" evidence="9">
    <location>
        <begin position="851"/>
        <end position="1049"/>
    </location>
</feature>
<feature type="domain" description="Peptidase M13 N-terminal" evidence="10">
    <location>
        <begin position="350"/>
        <end position="789"/>
    </location>
</feature>
<dbReference type="SUPFAM" id="SSF55486">
    <property type="entry name" value="Metalloproteases ('zincins'), catalytic domain"/>
    <property type="match status" value="1"/>
</dbReference>
<dbReference type="PROSITE" id="PS51885">
    <property type="entry name" value="NEPRILYSIN"/>
    <property type="match status" value="1"/>
</dbReference>
<keyword evidence="3" id="KW-0645">Protease</keyword>
<dbReference type="InterPro" id="IPR024079">
    <property type="entry name" value="MetalloPept_cat_dom_sf"/>
</dbReference>
<dbReference type="Pfam" id="PF05649">
    <property type="entry name" value="Peptidase_M13_N"/>
    <property type="match status" value="1"/>
</dbReference>
<dbReference type="EMBL" id="CAJVQB010008837">
    <property type="protein sequence ID" value="CAG8723718.1"/>
    <property type="molecule type" value="Genomic_DNA"/>
</dbReference>
<evidence type="ECO:0000259" key="10">
    <source>
        <dbReference type="Pfam" id="PF05649"/>
    </source>
</evidence>
<reference evidence="11 12" key="1">
    <citation type="submission" date="2021-06" db="EMBL/GenBank/DDBJ databases">
        <authorList>
            <person name="Kallberg Y."/>
            <person name="Tangrot J."/>
            <person name="Rosling A."/>
        </authorList>
    </citation>
    <scope>NUCLEOTIDE SEQUENCE [LARGE SCALE GENOMIC DNA]</scope>
    <source>
        <strain evidence="11 12">120-4 pot B 10/14</strain>
    </source>
</reference>
<evidence type="ECO:0000313" key="12">
    <source>
        <dbReference type="Proteomes" id="UP000789901"/>
    </source>
</evidence>
<feature type="non-terminal residue" evidence="11">
    <location>
        <position position="1050"/>
    </location>
</feature>
<keyword evidence="7" id="KW-0482">Metalloprotease</keyword>
<gene>
    <name evidence="11" type="ORF">GMARGA_LOCUS13740</name>
</gene>
<proteinExistence type="inferred from homology"/>
<comment type="cofactor">
    <cofactor evidence="1">
        <name>Zn(2+)</name>
        <dbReference type="ChEBI" id="CHEBI:29105"/>
    </cofactor>
</comment>
<dbReference type="CDD" id="cd08662">
    <property type="entry name" value="M13"/>
    <property type="match status" value="1"/>
</dbReference>
<dbReference type="Pfam" id="PF01431">
    <property type="entry name" value="Peptidase_M13"/>
    <property type="match status" value="1"/>
</dbReference>
<evidence type="ECO:0000256" key="3">
    <source>
        <dbReference type="ARBA" id="ARBA00022670"/>
    </source>
</evidence>
<dbReference type="Gene3D" id="1.10.1380.10">
    <property type="entry name" value="Neutral endopeptidase , domain2"/>
    <property type="match status" value="1"/>
</dbReference>
<evidence type="ECO:0000259" key="9">
    <source>
        <dbReference type="Pfam" id="PF01431"/>
    </source>
</evidence>
<evidence type="ECO:0000256" key="6">
    <source>
        <dbReference type="ARBA" id="ARBA00022833"/>
    </source>
</evidence>
<evidence type="ECO:0000256" key="1">
    <source>
        <dbReference type="ARBA" id="ARBA00001947"/>
    </source>
</evidence>
<keyword evidence="5" id="KW-0378">Hydrolase</keyword>
<keyword evidence="6" id="KW-0862">Zinc</keyword>
<dbReference type="InterPro" id="IPR000718">
    <property type="entry name" value="Peptidase_M13"/>
</dbReference>
<evidence type="ECO:0000256" key="5">
    <source>
        <dbReference type="ARBA" id="ARBA00022801"/>
    </source>
</evidence>
<dbReference type="InterPro" id="IPR018497">
    <property type="entry name" value="Peptidase_M13_C"/>
</dbReference>
<evidence type="ECO:0000256" key="7">
    <source>
        <dbReference type="ARBA" id="ARBA00023049"/>
    </source>
</evidence>
<accession>A0ABN7V2X2</accession>
<dbReference type="InterPro" id="IPR042089">
    <property type="entry name" value="Peptidase_M13_dom_2"/>
</dbReference>
<evidence type="ECO:0000256" key="4">
    <source>
        <dbReference type="ARBA" id="ARBA00022723"/>
    </source>
</evidence>
<keyword evidence="12" id="KW-1185">Reference proteome</keyword>
<evidence type="ECO:0000256" key="2">
    <source>
        <dbReference type="ARBA" id="ARBA00007357"/>
    </source>
</evidence>
<dbReference type="PANTHER" id="PTHR11733:SF167">
    <property type="entry name" value="FI17812P1-RELATED"/>
    <property type="match status" value="1"/>
</dbReference>